<comment type="pathway">
    <text evidence="3">Protein modification; protein glycosylation.</text>
</comment>
<evidence type="ECO:0000256" key="9">
    <source>
        <dbReference type="ARBA" id="ARBA00022692"/>
    </source>
</evidence>
<dbReference type="GO" id="GO:0000166">
    <property type="term" value="F:nucleotide binding"/>
    <property type="evidence" value="ECO:0007669"/>
    <property type="project" value="UniProtKB-KW"/>
</dbReference>
<evidence type="ECO:0000256" key="21">
    <source>
        <dbReference type="ARBA" id="ARBA00043065"/>
    </source>
</evidence>
<evidence type="ECO:0000256" key="2">
    <source>
        <dbReference type="ARBA" id="ARBA00004606"/>
    </source>
</evidence>
<dbReference type="OMA" id="HLRPYGH"/>
<keyword evidence="14 23" id="KW-0472">Membrane</keyword>
<dbReference type="PANTHER" id="PTHR23033">
    <property type="entry name" value="BETA1,3-GALACTOSYLTRANSFERASE"/>
    <property type="match status" value="1"/>
</dbReference>
<protein>
    <recommendedName>
        <fullName evidence="18">Glycoprotein-N-acetylgalactosamine 3-beta-galactosyltransferase 1</fullName>
        <ecNumber evidence="6">2.4.1.122</ecNumber>
    </recommendedName>
    <alternativeName>
        <fullName evidence="20">Core 1 O-glycan T-synthase</fullName>
    </alternativeName>
    <alternativeName>
        <fullName evidence="21">Core 1 UDP-galactose:N-acetylgalactosamine-alpha-R beta 1,3-galactosyltransferase 1</fullName>
    </alternativeName>
    <alternativeName>
        <fullName evidence="19">Core 1 beta1,3-galactosyltransferase 1</fullName>
    </alternativeName>
</protein>
<keyword evidence="12" id="KW-0735">Signal-anchor</keyword>
<evidence type="ECO:0000313" key="25">
    <source>
        <dbReference type="EMBL" id="EDW63228.1"/>
    </source>
</evidence>
<keyword evidence="17" id="KW-0464">Manganese</keyword>
<comment type="subunit">
    <text evidence="5">Homodimer; disulfide-linked.</text>
</comment>
<organism evidence="25 26">
    <name type="scientific">Drosophila virilis</name>
    <name type="common">Fruit fly</name>
    <dbReference type="NCBI Taxonomy" id="7244"/>
    <lineage>
        <taxon>Eukaryota</taxon>
        <taxon>Metazoa</taxon>
        <taxon>Ecdysozoa</taxon>
        <taxon>Arthropoda</taxon>
        <taxon>Hexapoda</taxon>
        <taxon>Insecta</taxon>
        <taxon>Pterygota</taxon>
        <taxon>Neoptera</taxon>
        <taxon>Endopterygota</taxon>
        <taxon>Diptera</taxon>
        <taxon>Brachycera</taxon>
        <taxon>Muscomorpha</taxon>
        <taxon>Ephydroidea</taxon>
        <taxon>Drosophilidae</taxon>
        <taxon>Drosophila</taxon>
    </lineage>
</organism>
<dbReference type="Pfam" id="PF02434">
    <property type="entry name" value="Fringe"/>
    <property type="match status" value="1"/>
</dbReference>
<evidence type="ECO:0000313" key="26">
    <source>
        <dbReference type="Proteomes" id="UP000008792"/>
    </source>
</evidence>
<dbReference type="Proteomes" id="UP000008792">
    <property type="component" value="Unassembled WGS sequence"/>
</dbReference>
<evidence type="ECO:0000256" key="18">
    <source>
        <dbReference type="ARBA" id="ARBA00040898"/>
    </source>
</evidence>
<evidence type="ECO:0000256" key="4">
    <source>
        <dbReference type="ARBA" id="ARBA00006462"/>
    </source>
</evidence>
<dbReference type="KEGG" id="dvi:6628736"/>
<evidence type="ECO:0000256" key="23">
    <source>
        <dbReference type="SAM" id="Phobius"/>
    </source>
</evidence>
<evidence type="ECO:0000256" key="3">
    <source>
        <dbReference type="ARBA" id="ARBA00004922"/>
    </source>
</evidence>
<keyword evidence="7 25" id="KW-0328">Glycosyltransferase</keyword>
<dbReference type="Gene3D" id="3.90.550.50">
    <property type="match status" value="2"/>
</dbReference>
<reference evidence="25 26" key="1">
    <citation type="journal article" date="2007" name="Nature">
        <title>Evolution of genes and genomes on the Drosophila phylogeny.</title>
        <authorList>
            <consortium name="Drosophila 12 Genomes Consortium"/>
            <person name="Clark A.G."/>
            <person name="Eisen M.B."/>
            <person name="Smith D.R."/>
            <person name="Bergman C.M."/>
            <person name="Oliver B."/>
            <person name="Markow T.A."/>
            <person name="Kaufman T.C."/>
            <person name="Kellis M."/>
            <person name="Gelbart W."/>
            <person name="Iyer V.N."/>
            <person name="Pollard D.A."/>
            <person name="Sackton T.B."/>
            <person name="Larracuente A.M."/>
            <person name="Singh N.D."/>
            <person name="Abad J.P."/>
            <person name="Abt D.N."/>
            <person name="Adryan B."/>
            <person name="Aguade M."/>
            <person name="Akashi H."/>
            <person name="Anderson W.W."/>
            <person name="Aquadro C.F."/>
            <person name="Ardell D.H."/>
            <person name="Arguello R."/>
            <person name="Artieri C.G."/>
            <person name="Barbash D.A."/>
            <person name="Barker D."/>
            <person name="Barsanti P."/>
            <person name="Batterham P."/>
            <person name="Batzoglou S."/>
            <person name="Begun D."/>
            <person name="Bhutkar A."/>
            <person name="Blanco E."/>
            <person name="Bosak S.A."/>
            <person name="Bradley R.K."/>
            <person name="Brand A.D."/>
            <person name="Brent M.R."/>
            <person name="Brooks A.N."/>
            <person name="Brown R.H."/>
            <person name="Butlin R.K."/>
            <person name="Caggese C."/>
            <person name="Calvi B.R."/>
            <person name="Bernardo de Carvalho A."/>
            <person name="Caspi A."/>
            <person name="Castrezana S."/>
            <person name="Celniker S.E."/>
            <person name="Chang J.L."/>
            <person name="Chapple C."/>
            <person name="Chatterji S."/>
            <person name="Chinwalla A."/>
            <person name="Civetta A."/>
            <person name="Clifton S.W."/>
            <person name="Comeron J.M."/>
            <person name="Costello J.C."/>
            <person name="Coyne J.A."/>
            <person name="Daub J."/>
            <person name="David R.G."/>
            <person name="Delcher A.L."/>
            <person name="Delehaunty K."/>
            <person name="Do C.B."/>
            <person name="Ebling H."/>
            <person name="Edwards K."/>
            <person name="Eickbush T."/>
            <person name="Evans J.D."/>
            <person name="Filipski A."/>
            <person name="Findeiss S."/>
            <person name="Freyhult E."/>
            <person name="Fulton L."/>
            <person name="Fulton R."/>
            <person name="Garcia A.C."/>
            <person name="Gardiner A."/>
            <person name="Garfield D.A."/>
            <person name="Garvin B.E."/>
            <person name="Gibson G."/>
            <person name="Gilbert D."/>
            <person name="Gnerre S."/>
            <person name="Godfrey J."/>
            <person name="Good R."/>
            <person name="Gotea V."/>
            <person name="Gravely B."/>
            <person name="Greenberg A.J."/>
            <person name="Griffiths-Jones S."/>
            <person name="Gross S."/>
            <person name="Guigo R."/>
            <person name="Gustafson E.A."/>
            <person name="Haerty W."/>
            <person name="Hahn M.W."/>
            <person name="Halligan D.L."/>
            <person name="Halpern A.L."/>
            <person name="Halter G.M."/>
            <person name="Han M.V."/>
            <person name="Heger A."/>
            <person name="Hillier L."/>
            <person name="Hinrichs A.S."/>
            <person name="Holmes I."/>
            <person name="Hoskins R.A."/>
            <person name="Hubisz M.J."/>
            <person name="Hultmark D."/>
            <person name="Huntley M.A."/>
            <person name="Jaffe D.B."/>
            <person name="Jagadeeshan S."/>
            <person name="Jeck W.R."/>
            <person name="Johnson J."/>
            <person name="Jones C.D."/>
            <person name="Jordan W.C."/>
            <person name="Karpen G.H."/>
            <person name="Kataoka E."/>
            <person name="Keightley P.D."/>
            <person name="Kheradpour P."/>
            <person name="Kirkness E.F."/>
            <person name="Koerich L.B."/>
            <person name="Kristiansen K."/>
            <person name="Kudrna D."/>
            <person name="Kulathinal R.J."/>
            <person name="Kumar S."/>
            <person name="Kwok R."/>
            <person name="Lander E."/>
            <person name="Langley C.H."/>
            <person name="Lapoint R."/>
            <person name="Lazzaro B.P."/>
            <person name="Lee S.J."/>
            <person name="Levesque L."/>
            <person name="Li R."/>
            <person name="Lin C.F."/>
            <person name="Lin M.F."/>
            <person name="Lindblad-Toh K."/>
            <person name="Llopart A."/>
            <person name="Long M."/>
            <person name="Low L."/>
            <person name="Lozovsky E."/>
            <person name="Lu J."/>
            <person name="Luo M."/>
            <person name="Machado C.A."/>
            <person name="Makalowski W."/>
            <person name="Marzo M."/>
            <person name="Matsuda M."/>
            <person name="Matzkin L."/>
            <person name="McAllister B."/>
            <person name="McBride C.S."/>
            <person name="McKernan B."/>
            <person name="McKernan K."/>
            <person name="Mendez-Lago M."/>
            <person name="Minx P."/>
            <person name="Mollenhauer M.U."/>
            <person name="Montooth K."/>
            <person name="Mount S.M."/>
            <person name="Mu X."/>
            <person name="Myers E."/>
            <person name="Negre B."/>
            <person name="Newfeld S."/>
            <person name="Nielsen R."/>
            <person name="Noor M.A."/>
            <person name="O'Grady P."/>
            <person name="Pachter L."/>
            <person name="Papaceit M."/>
            <person name="Parisi M.J."/>
            <person name="Parisi M."/>
            <person name="Parts L."/>
            <person name="Pedersen J.S."/>
            <person name="Pesole G."/>
            <person name="Phillippy A.M."/>
            <person name="Ponting C.P."/>
            <person name="Pop M."/>
            <person name="Porcelli D."/>
            <person name="Powell J.R."/>
            <person name="Prohaska S."/>
            <person name="Pruitt K."/>
            <person name="Puig M."/>
            <person name="Quesneville H."/>
            <person name="Ram K.R."/>
            <person name="Rand D."/>
            <person name="Rasmussen M.D."/>
            <person name="Reed L.K."/>
            <person name="Reenan R."/>
            <person name="Reily A."/>
            <person name="Remington K.A."/>
            <person name="Rieger T.T."/>
            <person name="Ritchie M.G."/>
            <person name="Robin C."/>
            <person name="Rogers Y.H."/>
            <person name="Rohde C."/>
            <person name="Rozas J."/>
            <person name="Rubenfield M.J."/>
            <person name="Ruiz A."/>
            <person name="Russo S."/>
            <person name="Salzberg S.L."/>
            <person name="Sanchez-Gracia A."/>
            <person name="Saranga D.J."/>
            <person name="Sato H."/>
            <person name="Schaeffer S.W."/>
            <person name="Schatz M.C."/>
            <person name="Schlenke T."/>
            <person name="Schwartz R."/>
            <person name="Segarra C."/>
            <person name="Singh R.S."/>
            <person name="Sirot L."/>
            <person name="Sirota M."/>
            <person name="Sisneros N.B."/>
            <person name="Smith C.D."/>
            <person name="Smith T.F."/>
            <person name="Spieth J."/>
            <person name="Stage D.E."/>
            <person name="Stark A."/>
            <person name="Stephan W."/>
            <person name="Strausberg R.L."/>
            <person name="Strempel S."/>
            <person name="Sturgill D."/>
            <person name="Sutton G."/>
            <person name="Sutton G.G."/>
            <person name="Tao W."/>
            <person name="Teichmann S."/>
            <person name="Tobari Y.N."/>
            <person name="Tomimura Y."/>
            <person name="Tsolas J.M."/>
            <person name="Valente V.L."/>
            <person name="Venter E."/>
            <person name="Venter J.C."/>
            <person name="Vicario S."/>
            <person name="Vieira F.G."/>
            <person name="Vilella A.J."/>
            <person name="Villasante A."/>
            <person name="Walenz B."/>
            <person name="Wang J."/>
            <person name="Wasserman M."/>
            <person name="Watts T."/>
            <person name="Wilson D."/>
            <person name="Wilson R.K."/>
            <person name="Wing R.A."/>
            <person name="Wolfner M.F."/>
            <person name="Wong A."/>
            <person name="Wong G.K."/>
            <person name="Wu C.I."/>
            <person name="Wu G."/>
            <person name="Yamamoto D."/>
            <person name="Yang H.P."/>
            <person name="Yang S.P."/>
            <person name="Yorke J.A."/>
            <person name="Yoshida K."/>
            <person name="Zdobnov E."/>
            <person name="Zhang P."/>
            <person name="Zhang Y."/>
            <person name="Zimin A.V."/>
            <person name="Baldwin J."/>
            <person name="Abdouelleil A."/>
            <person name="Abdulkadir J."/>
            <person name="Abebe A."/>
            <person name="Abera B."/>
            <person name="Abreu J."/>
            <person name="Acer S.C."/>
            <person name="Aftuck L."/>
            <person name="Alexander A."/>
            <person name="An P."/>
            <person name="Anderson E."/>
            <person name="Anderson S."/>
            <person name="Arachi H."/>
            <person name="Azer M."/>
            <person name="Bachantsang P."/>
            <person name="Barry A."/>
            <person name="Bayul T."/>
            <person name="Berlin A."/>
            <person name="Bessette D."/>
            <person name="Bloom T."/>
            <person name="Blye J."/>
            <person name="Boguslavskiy L."/>
            <person name="Bonnet C."/>
            <person name="Boukhgalter B."/>
            <person name="Bourzgui I."/>
            <person name="Brown A."/>
            <person name="Cahill P."/>
            <person name="Channer S."/>
            <person name="Cheshatsang Y."/>
            <person name="Chuda L."/>
            <person name="Citroen M."/>
            <person name="Collymore A."/>
            <person name="Cooke P."/>
            <person name="Costello M."/>
            <person name="D'Aco K."/>
            <person name="Daza R."/>
            <person name="De Haan G."/>
            <person name="DeGray S."/>
            <person name="DeMaso C."/>
            <person name="Dhargay N."/>
            <person name="Dooley K."/>
            <person name="Dooley E."/>
            <person name="Doricent M."/>
            <person name="Dorje P."/>
            <person name="Dorjee K."/>
            <person name="Dupes A."/>
            <person name="Elong R."/>
            <person name="Falk J."/>
            <person name="Farina A."/>
            <person name="Faro S."/>
            <person name="Ferguson D."/>
            <person name="Fisher S."/>
            <person name="Foley C.D."/>
            <person name="Franke A."/>
            <person name="Friedrich D."/>
            <person name="Gadbois L."/>
            <person name="Gearin G."/>
            <person name="Gearin C.R."/>
            <person name="Giannoukos G."/>
            <person name="Goode T."/>
            <person name="Graham J."/>
            <person name="Grandbois E."/>
            <person name="Grewal S."/>
            <person name="Gyaltsen K."/>
            <person name="Hafez N."/>
            <person name="Hagos B."/>
            <person name="Hall J."/>
            <person name="Henson C."/>
            <person name="Hollinger A."/>
            <person name="Honan T."/>
            <person name="Huard M.D."/>
            <person name="Hughes L."/>
            <person name="Hurhula B."/>
            <person name="Husby M.E."/>
            <person name="Kamat A."/>
            <person name="Kanga B."/>
            <person name="Kashin S."/>
            <person name="Khazanovich D."/>
            <person name="Kisner P."/>
            <person name="Lance K."/>
            <person name="Lara M."/>
            <person name="Lee W."/>
            <person name="Lennon N."/>
            <person name="Letendre F."/>
            <person name="LeVine R."/>
            <person name="Lipovsky A."/>
            <person name="Liu X."/>
            <person name="Liu J."/>
            <person name="Liu S."/>
            <person name="Lokyitsang T."/>
            <person name="Lokyitsang Y."/>
            <person name="Lubonja R."/>
            <person name="Lui A."/>
            <person name="MacDonald P."/>
            <person name="Magnisalis V."/>
            <person name="Maru K."/>
            <person name="Matthews C."/>
            <person name="McCusker W."/>
            <person name="McDonough S."/>
            <person name="Mehta T."/>
            <person name="Meldrim J."/>
            <person name="Meneus L."/>
            <person name="Mihai O."/>
            <person name="Mihalev A."/>
            <person name="Mihova T."/>
            <person name="Mittelman R."/>
            <person name="Mlenga V."/>
            <person name="Montmayeur A."/>
            <person name="Mulrain L."/>
            <person name="Navidi A."/>
            <person name="Naylor J."/>
            <person name="Negash T."/>
            <person name="Nguyen T."/>
            <person name="Nguyen N."/>
            <person name="Nicol R."/>
            <person name="Norbu C."/>
            <person name="Norbu N."/>
            <person name="Novod N."/>
            <person name="O'Neill B."/>
            <person name="Osman S."/>
            <person name="Markiewicz E."/>
            <person name="Oyono O.L."/>
            <person name="Patti C."/>
            <person name="Phunkhang P."/>
            <person name="Pierre F."/>
            <person name="Priest M."/>
            <person name="Raghuraman S."/>
            <person name="Rege F."/>
            <person name="Reyes R."/>
            <person name="Rise C."/>
            <person name="Rogov P."/>
            <person name="Ross K."/>
            <person name="Ryan E."/>
            <person name="Settipalli S."/>
            <person name="Shea T."/>
            <person name="Sherpa N."/>
            <person name="Shi L."/>
            <person name="Shih D."/>
            <person name="Sparrow T."/>
            <person name="Spaulding J."/>
            <person name="Stalker J."/>
            <person name="Stange-Thomann N."/>
            <person name="Stavropoulos S."/>
            <person name="Stone C."/>
            <person name="Strader C."/>
            <person name="Tesfaye S."/>
            <person name="Thomson T."/>
            <person name="Thoulutsang Y."/>
            <person name="Thoulutsang D."/>
            <person name="Topham K."/>
            <person name="Topping I."/>
            <person name="Tsamla T."/>
            <person name="Vassiliev H."/>
            <person name="Vo A."/>
            <person name="Wangchuk T."/>
            <person name="Wangdi T."/>
            <person name="Weiand M."/>
            <person name="Wilkinson J."/>
            <person name="Wilson A."/>
            <person name="Yadav S."/>
            <person name="Young G."/>
            <person name="Yu Q."/>
            <person name="Zembek L."/>
            <person name="Zhong D."/>
            <person name="Zimmer A."/>
            <person name="Zwirko Z."/>
            <person name="Jaffe D.B."/>
            <person name="Alvarez P."/>
            <person name="Brockman W."/>
            <person name="Butler J."/>
            <person name="Chin C."/>
            <person name="Gnerre S."/>
            <person name="Grabherr M."/>
            <person name="Kleber M."/>
            <person name="Mauceli E."/>
            <person name="MacCallum I."/>
        </authorList>
    </citation>
    <scope>NUCLEOTIDE SEQUENCE [LARGE SCALE GENOMIC DNA]</scope>
    <source>
        <strain evidence="26">Tucson 15010-1051.87</strain>
    </source>
</reference>
<dbReference type="PhylomeDB" id="B4LUX9"/>
<dbReference type="SMR" id="B4LUX9"/>
<evidence type="ECO:0000256" key="13">
    <source>
        <dbReference type="ARBA" id="ARBA00022989"/>
    </source>
</evidence>
<evidence type="ECO:0000256" key="12">
    <source>
        <dbReference type="ARBA" id="ARBA00022968"/>
    </source>
</evidence>
<keyword evidence="13 23" id="KW-1133">Transmembrane helix</keyword>
<proteinExistence type="inferred from homology"/>
<evidence type="ECO:0000256" key="6">
    <source>
        <dbReference type="ARBA" id="ARBA00012557"/>
    </source>
</evidence>
<evidence type="ECO:0000256" key="14">
    <source>
        <dbReference type="ARBA" id="ARBA00023136"/>
    </source>
</evidence>
<comment type="similarity">
    <text evidence="4">Belongs to the glycosyltransferase 31 family. Beta3-Gal-T subfamily.</text>
</comment>
<dbReference type="PANTHER" id="PTHR23033:SF14">
    <property type="entry name" value="GLYCOPROTEIN-N-ACETYLGALACTOSAMINE 3-BETA-GALACTOSYLTRANSFERASE 1-RELATED"/>
    <property type="match status" value="1"/>
</dbReference>
<evidence type="ECO:0000259" key="24">
    <source>
        <dbReference type="Pfam" id="PF02434"/>
    </source>
</evidence>
<dbReference type="eggNOG" id="KOG2246">
    <property type="taxonomic scope" value="Eukaryota"/>
</dbReference>
<evidence type="ECO:0000256" key="15">
    <source>
        <dbReference type="ARBA" id="ARBA00023157"/>
    </source>
</evidence>
<dbReference type="AlphaFoldDB" id="B4LUX9"/>
<dbReference type="FunFam" id="3.90.550.50:FF:000017">
    <property type="entry name" value="Glycoprotein-N-acetylgalactosamine 3-beta-galactosyltransferase 1"/>
    <property type="match status" value="1"/>
</dbReference>
<evidence type="ECO:0000256" key="1">
    <source>
        <dbReference type="ARBA" id="ARBA00001936"/>
    </source>
</evidence>
<keyword evidence="16" id="KW-0325">Glycoprotein</keyword>
<feature type="transmembrane region" description="Helical" evidence="23">
    <location>
        <begin position="12"/>
        <end position="34"/>
    </location>
</feature>
<evidence type="ECO:0000256" key="16">
    <source>
        <dbReference type="ARBA" id="ARBA00023180"/>
    </source>
</evidence>
<dbReference type="EMBL" id="CH940649">
    <property type="protein sequence ID" value="EDW63228.1"/>
    <property type="molecule type" value="Genomic_DNA"/>
</dbReference>
<dbReference type="GO" id="GO:0030145">
    <property type="term" value="F:manganese ion binding"/>
    <property type="evidence" value="ECO:0007669"/>
    <property type="project" value="UniProtKB-ARBA"/>
</dbReference>
<feature type="domain" description="Fringe-like glycosyltransferase" evidence="24">
    <location>
        <begin position="333"/>
        <end position="487"/>
    </location>
</feature>
<accession>B4LUX9</accession>
<keyword evidence="26" id="KW-1185">Reference proteome</keyword>
<gene>
    <name evidence="25" type="primary">Dvir\GJ14141</name>
    <name evidence="25" type="ORF">Dvir_GJ14141</name>
</gene>
<dbReference type="UniPathway" id="UPA00378"/>
<evidence type="ECO:0000256" key="17">
    <source>
        <dbReference type="ARBA" id="ARBA00023211"/>
    </source>
</evidence>
<dbReference type="PROSITE" id="PS51257">
    <property type="entry name" value="PROKAR_LIPOPROTEIN"/>
    <property type="match status" value="1"/>
</dbReference>
<name>B4LUX9_DROVI</name>
<evidence type="ECO:0000256" key="8">
    <source>
        <dbReference type="ARBA" id="ARBA00022679"/>
    </source>
</evidence>
<dbReference type="EC" id="2.4.1.122" evidence="6"/>
<keyword evidence="15" id="KW-1015">Disulfide bond</keyword>
<keyword evidence="8 25" id="KW-0808">Transferase</keyword>
<dbReference type="GO" id="GO:0016263">
    <property type="term" value="F:glycoprotein-N-acetylgalactosamine 3-beta-galactosyltransferase activity"/>
    <property type="evidence" value="ECO:0007669"/>
    <property type="project" value="UniProtKB-EC"/>
</dbReference>
<dbReference type="GO" id="GO:0016020">
    <property type="term" value="C:membrane"/>
    <property type="evidence" value="ECO:0007669"/>
    <property type="project" value="UniProtKB-SubCell"/>
</dbReference>
<dbReference type="HOGENOM" id="CLU_035857_6_0_1"/>
<dbReference type="InterPro" id="IPR026050">
    <property type="entry name" value="C1GALT1/C1GALT1_chp1"/>
</dbReference>
<comment type="function">
    <text evidence="22">Glycosyltransferase that generates the core 1 O-glycan Gal-beta1-3GalNAc-alpha1-Ser/Thr (T antigen), which is a precursor for many extended O-glycans in glycoproteins.</text>
</comment>
<evidence type="ECO:0000256" key="5">
    <source>
        <dbReference type="ARBA" id="ARBA00011748"/>
    </source>
</evidence>
<evidence type="ECO:0000256" key="10">
    <source>
        <dbReference type="ARBA" id="ARBA00022723"/>
    </source>
</evidence>
<evidence type="ECO:0000256" key="20">
    <source>
        <dbReference type="ARBA" id="ARBA00042009"/>
    </source>
</evidence>
<evidence type="ECO:0000256" key="19">
    <source>
        <dbReference type="ARBA" id="ARBA00041226"/>
    </source>
</evidence>
<evidence type="ECO:0000256" key="7">
    <source>
        <dbReference type="ARBA" id="ARBA00022676"/>
    </source>
</evidence>
<dbReference type="OrthoDB" id="414175at2759"/>
<comment type="cofactor">
    <cofactor evidence="1">
        <name>Mn(2+)</name>
        <dbReference type="ChEBI" id="CHEBI:29035"/>
    </cofactor>
</comment>
<sequence length="589" mass="68206">MLLERLKRLLGPTSLAILVSCAFWFLLLELYIFAFSRAGIALKDYLQPPYKERVTDFDVGTRNQTWDNLSIAEQMYQKVRIHCLLHLTNNHERRKAKHVLKTWGARCNRMHISKASDAAKAYRRIASIQYLDLDWLLHVHVDSYVIMENVRYKLASYAPDQLIYFSAFHAAYPYAHVSLRDTTDYIFSRGALQQLLLEHECLPSHFDACLAKIEQGPNEQLFPFQVPAEVLPFTMRSDFWIWPYVYRTVYTEQDFTSNMEMPITFPYASANQLHVIEYLLYHLRPYGHINGMPALPPDSVVQLPALSANDTVARQLYKQVRILCVLLTYPHNYEKVVKSIRQTWGRHCNKLIVFSSRKQKSTAGVATVALNVTEGYDYLWGKAKAAFKHVYKHHLDEADWFFKADDDTYAIIDNMRHMLHTHQPDEPVYFGCKFKPYVDQGYMSGGAGYVLSREAVRRLVEHGLNSGRCNENQMGTEDFEMGLCLSKCNVSAGDSRDSDGRHRFLPLTLEAMIIPGGLAKDCWLYDFAYYKFKQGLECCSTYATTIHYVVYYQMYMFEYLLYKMHPYGIIMGHEPPTQNASITDAHNGI</sequence>
<keyword evidence="11" id="KW-0547">Nucleotide-binding</keyword>
<dbReference type="InterPro" id="IPR003378">
    <property type="entry name" value="Fringe-like_glycosylTrfase"/>
</dbReference>
<evidence type="ECO:0000256" key="22">
    <source>
        <dbReference type="ARBA" id="ARBA00059245"/>
    </source>
</evidence>
<comment type="subcellular location">
    <subcellularLocation>
        <location evidence="2">Membrane</location>
        <topology evidence="2">Single-pass type II membrane protein</topology>
    </subcellularLocation>
</comment>
<keyword evidence="10" id="KW-0479">Metal-binding</keyword>
<dbReference type="InParanoid" id="B4LUX9"/>
<evidence type="ECO:0000256" key="11">
    <source>
        <dbReference type="ARBA" id="ARBA00022741"/>
    </source>
</evidence>
<dbReference type="STRING" id="7244.B4LUX9"/>
<keyword evidence="9 23" id="KW-0812">Transmembrane</keyword>